<accession>A0A9Q1CLA8</accession>
<protein>
    <submittedName>
        <fullName evidence="1">Uncharacterized protein</fullName>
    </submittedName>
</protein>
<proteinExistence type="predicted"/>
<keyword evidence="2" id="KW-1185">Reference proteome</keyword>
<organism evidence="1 2">
    <name type="scientific">Holothuria leucospilota</name>
    <name type="common">Black long sea cucumber</name>
    <name type="synonym">Mertensiothuria leucospilota</name>
    <dbReference type="NCBI Taxonomy" id="206669"/>
    <lineage>
        <taxon>Eukaryota</taxon>
        <taxon>Metazoa</taxon>
        <taxon>Echinodermata</taxon>
        <taxon>Eleutherozoa</taxon>
        <taxon>Echinozoa</taxon>
        <taxon>Holothuroidea</taxon>
        <taxon>Aspidochirotacea</taxon>
        <taxon>Aspidochirotida</taxon>
        <taxon>Holothuriidae</taxon>
        <taxon>Holothuria</taxon>
    </lineage>
</organism>
<name>A0A9Q1CLA8_HOLLE</name>
<comment type="caution">
    <text evidence="1">The sequence shown here is derived from an EMBL/GenBank/DDBJ whole genome shotgun (WGS) entry which is preliminary data.</text>
</comment>
<dbReference type="EMBL" id="JAIZAY010000002">
    <property type="protein sequence ID" value="KAJ8047672.1"/>
    <property type="molecule type" value="Genomic_DNA"/>
</dbReference>
<sequence>MLGSCSSKSHCIIDFSAGKAINFTNIILLEKVPEGCEDMDLPGTPFIFAIGKLDVSLKSACPQTGSKSIKDKGGNKNHIQPGVLQLVNK</sequence>
<reference evidence="1" key="1">
    <citation type="submission" date="2021-10" db="EMBL/GenBank/DDBJ databases">
        <title>Tropical sea cucumber genome reveals ecological adaptation and Cuvierian tubules defense mechanism.</title>
        <authorList>
            <person name="Chen T."/>
        </authorList>
    </citation>
    <scope>NUCLEOTIDE SEQUENCE</scope>
    <source>
        <strain evidence="1">Nanhai2018</strain>
        <tissue evidence="1">Muscle</tissue>
    </source>
</reference>
<evidence type="ECO:0000313" key="1">
    <source>
        <dbReference type="EMBL" id="KAJ8047672.1"/>
    </source>
</evidence>
<gene>
    <name evidence="1" type="ORF">HOLleu_06723</name>
</gene>
<dbReference type="AlphaFoldDB" id="A0A9Q1CLA8"/>
<dbReference type="Proteomes" id="UP001152320">
    <property type="component" value="Chromosome 2"/>
</dbReference>
<evidence type="ECO:0000313" key="2">
    <source>
        <dbReference type="Proteomes" id="UP001152320"/>
    </source>
</evidence>